<proteinExistence type="inferred from homology"/>
<dbReference type="InterPro" id="IPR023393">
    <property type="entry name" value="START-like_dom_sf"/>
</dbReference>
<protein>
    <submittedName>
        <fullName evidence="3">Transcriptional regulator</fullName>
    </submittedName>
</protein>
<keyword evidence="4" id="KW-1185">Reference proteome</keyword>
<dbReference type="SUPFAM" id="SSF55961">
    <property type="entry name" value="Bet v1-like"/>
    <property type="match status" value="1"/>
</dbReference>
<comment type="similarity">
    <text evidence="1">Belongs to the AHA1 family.</text>
</comment>
<accession>A0A559KDM9</accession>
<dbReference type="Proteomes" id="UP000317036">
    <property type="component" value="Unassembled WGS sequence"/>
</dbReference>
<evidence type="ECO:0000313" key="3">
    <source>
        <dbReference type="EMBL" id="TVY10246.1"/>
    </source>
</evidence>
<organism evidence="3 4">
    <name type="scientific">Paenibacillus cremeus</name>
    <dbReference type="NCBI Taxonomy" id="2163881"/>
    <lineage>
        <taxon>Bacteria</taxon>
        <taxon>Bacillati</taxon>
        <taxon>Bacillota</taxon>
        <taxon>Bacilli</taxon>
        <taxon>Bacillales</taxon>
        <taxon>Paenibacillaceae</taxon>
        <taxon>Paenibacillus</taxon>
    </lineage>
</organism>
<evidence type="ECO:0000256" key="1">
    <source>
        <dbReference type="ARBA" id="ARBA00006817"/>
    </source>
</evidence>
<reference evidence="3 4" key="1">
    <citation type="submission" date="2019-07" db="EMBL/GenBank/DDBJ databases">
        <authorList>
            <person name="Kim J."/>
        </authorList>
    </citation>
    <scope>NUCLEOTIDE SEQUENCE [LARGE SCALE GENOMIC DNA]</scope>
    <source>
        <strain evidence="3 4">JC52</strain>
    </source>
</reference>
<dbReference type="InterPro" id="IPR013538">
    <property type="entry name" value="ASHA1/2-like_C"/>
</dbReference>
<dbReference type="AlphaFoldDB" id="A0A559KDM9"/>
<evidence type="ECO:0000259" key="2">
    <source>
        <dbReference type="Pfam" id="PF08327"/>
    </source>
</evidence>
<comment type="caution">
    <text evidence="3">The sequence shown here is derived from an EMBL/GenBank/DDBJ whole genome shotgun (WGS) entry which is preliminary data.</text>
</comment>
<dbReference type="RefSeq" id="WP_144845799.1">
    <property type="nucleotide sequence ID" value="NZ_VNJI01000009.1"/>
</dbReference>
<name>A0A559KDM9_9BACL</name>
<dbReference type="Gene3D" id="3.30.530.20">
    <property type="match status" value="1"/>
</dbReference>
<dbReference type="OrthoDB" id="9786557at2"/>
<dbReference type="Pfam" id="PF08327">
    <property type="entry name" value="AHSA1"/>
    <property type="match status" value="1"/>
</dbReference>
<feature type="domain" description="Activator of Hsp90 ATPase homologue 1/2-like C-terminal" evidence="2">
    <location>
        <begin position="18"/>
        <end position="136"/>
    </location>
</feature>
<gene>
    <name evidence="3" type="ORF">FPZ49_09260</name>
</gene>
<evidence type="ECO:0000313" key="4">
    <source>
        <dbReference type="Proteomes" id="UP000317036"/>
    </source>
</evidence>
<sequence length="155" mass="17479">MKPSPSSEPITKEIFIEARPETLFSFFTDPDKLVRWMGRHVLLEPSIGGKYRIDVNGSDIAMGEYKEIIPNEKIVMTWGWEKSKIVPPGSSTVEFKLTPKDNGTLLTLTHSNLPASEVASHQQGWTHYMTRLQTLAQGQDPGIDPWSELAMHEND</sequence>
<dbReference type="CDD" id="cd07814">
    <property type="entry name" value="SRPBCC_CalC_Aha1-like"/>
    <property type="match status" value="1"/>
</dbReference>
<dbReference type="EMBL" id="VNJI01000009">
    <property type="protein sequence ID" value="TVY10246.1"/>
    <property type="molecule type" value="Genomic_DNA"/>
</dbReference>